<feature type="transmembrane region" description="Helical" evidence="5">
    <location>
        <begin position="117"/>
        <end position="142"/>
    </location>
</feature>
<dbReference type="GO" id="GO:0016020">
    <property type="term" value="C:membrane"/>
    <property type="evidence" value="ECO:0007669"/>
    <property type="project" value="UniProtKB-SubCell"/>
</dbReference>
<name>A0A367P8T3_CUPNE</name>
<feature type="transmembrane region" description="Helical" evidence="5">
    <location>
        <begin position="91"/>
        <end position="111"/>
    </location>
</feature>
<feature type="transmembrane region" description="Helical" evidence="5">
    <location>
        <begin position="370"/>
        <end position="389"/>
    </location>
</feature>
<gene>
    <name evidence="7" type="ORF">DDK22_32920</name>
</gene>
<reference evidence="7 8" key="1">
    <citation type="submission" date="2018-04" db="EMBL/GenBank/DDBJ databases">
        <title>Cupriavidus necator CR12 genome sequencing and assembly.</title>
        <authorList>
            <person name="Ben Fekih I."/>
            <person name="Mazhar H.S."/>
            <person name="Bello S.K."/>
            <person name="Rensing C."/>
        </authorList>
    </citation>
    <scope>NUCLEOTIDE SEQUENCE [LARGE SCALE GENOMIC DNA]</scope>
    <source>
        <strain evidence="7 8">CR12</strain>
    </source>
</reference>
<dbReference type="RefSeq" id="WP_114135588.1">
    <property type="nucleotide sequence ID" value="NZ_CP068434.1"/>
</dbReference>
<feature type="transmembrane region" description="Helical" evidence="5">
    <location>
        <begin position="66"/>
        <end position="84"/>
    </location>
</feature>
<dbReference type="CDD" id="cd07042">
    <property type="entry name" value="STAS_SulP_like_sulfate_transporter"/>
    <property type="match status" value="1"/>
</dbReference>
<evidence type="ECO:0000256" key="2">
    <source>
        <dbReference type="ARBA" id="ARBA00022692"/>
    </source>
</evidence>
<feature type="transmembrane region" description="Helical" evidence="5">
    <location>
        <begin position="154"/>
        <end position="177"/>
    </location>
</feature>
<keyword evidence="2 5" id="KW-0812">Transmembrane</keyword>
<dbReference type="Proteomes" id="UP000253501">
    <property type="component" value="Unassembled WGS sequence"/>
</dbReference>
<keyword evidence="4 5" id="KW-0472">Membrane</keyword>
<feature type="transmembrane region" description="Helical" evidence="5">
    <location>
        <begin position="222"/>
        <end position="240"/>
    </location>
</feature>
<feature type="transmembrane region" description="Helical" evidence="5">
    <location>
        <begin position="260"/>
        <end position="283"/>
    </location>
</feature>
<feature type="transmembrane region" description="Helical" evidence="5">
    <location>
        <begin position="197"/>
        <end position="215"/>
    </location>
</feature>
<dbReference type="PROSITE" id="PS50801">
    <property type="entry name" value="STAS"/>
    <property type="match status" value="1"/>
</dbReference>
<keyword evidence="3 5" id="KW-1133">Transmembrane helix</keyword>
<evidence type="ECO:0000256" key="3">
    <source>
        <dbReference type="ARBA" id="ARBA00022989"/>
    </source>
</evidence>
<dbReference type="SUPFAM" id="SSF52091">
    <property type="entry name" value="SpoIIaa-like"/>
    <property type="match status" value="1"/>
</dbReference>
<evidence type="ECO:0000313" key="8">
    <source>
        <dbReference type="Proteomes" id="UP000253501"/>
    </source>
</evidence>
<dbReference type="InterPro" id="IPR036513">
    <property type="entry name" value="STAS_dom_sf"/>
</dbReference>
<evidence type="ECO:0000256" key="5">
    <source>
        <dbReference type="SAM" id="Phobius"/>
    </source>
</evidence>
<evidence type="ECO:0000313" key="7">
    <source>
        <dbReference type="EMBL" id="RCJ04259.1"/>
    </source>
</evidence>
<evidence type="ECO:0000256" key="4">
    <source>
        <dbReference type="ARBA" id="ARBA00023136"/>
    </source>
</evidence>
<dbReference type="NCBIfam" id="TIGR00815">
    <property type="entry name" value="sulP"/>
    <property type="match status" value="1"/>
</dbReference>
<dbReference type="InterPro" id="IPR011547">
    <property type="entry name" value="SLC26A/SulP_dom"/>
</dbReference>
<evidence type="ECO:0000259" key="6">
    <source>
        <dbReference type="PROSITE" id="PS50801"/>
    </source>
</evidence>
<proteinExistence type="predicted"/>
<comment type="subcellular location">
    <subcellularLocation>
        <location evidence="1">Membrane</location>
        <topology evidence="1">Multi-pass membrane protein</topology>
    </subcellularLocation>
</comment>
<feature type="transmembrane region" description="Helical" evidence="5">
    <location>
        <begin position="42"/>
        <end position="60"/>
    </location>
</feature>
<feature type="domain" description="STAS" evidence="6">
    <location>
        <begin position="456"/>
        <end position="571"/>
    </location>
</feature>
<feature type="transmembrane region" description="Helical" evidence="5">
    <location>
        <begin position="344"/>
        <end position="364"/>
    </location>
</feature>
<dbReference type="Gene3D" id="3.30.750.24">
    <property type="entry name" value="STAS domain"/>
    <property type="match status" value="1"/>
</dbReference>
<organism evidence="7 8">
    <name type="scientific">Cupriavidus necator</name>
    <name type="common">Alcaligenes eutrophus</name>
    <name type="synonym">Ralstonia eutropha</name>
    <dbReference type="NCBI Taxonomy" id="106590"/>
    <lineage>
        <taxon>Bacteria</taxon>
        <taxon>Pseudomonadati</taxon>
        <taxon>Pseudomonadota</taxon>
        <taxon>Betaproteobacteria</taxon>
        <taxon>Burkholderiales</taxon>
        <taxon>Burkholderiaceae</taxon>
        <taxon>Cupriavidus</taxon>
    </lineage>
</organism>
<dbReference type="InterPro" id="IPR002645">
    <property type="entry name" value="STAS_dom"/>
</dbReference>
<feature type="transmembrane region" description="Helical" evidence="5">
    <location>
        <begin position="401"/>
        <end position="432"/>
    </location>
</feature>
<dbReference type="EMBL" id="QDHA01000106">
    <property type="protein sequence ID" value="RCJ04259.1"/>
    <property type="molecule type" value="Genomic_DNA"/>
</dbReference>
<protein>
    <submittedName>
        <fullName evidence="7">SulP family inorganic anion transporter</fullName>
    </submittedName>
</protein>
<dbReference type="PANTHER" id="PTHR11814">
    <property type="entry name" value="SULFATE TRANSPORTER"/>
    <property type="match status" value="1"/>
</dbReference>
<dbReference type="GO" id="GO:0055085">
    <property type="term" value="P:transmembrane transport"/>
    <property type="evidence" value="ECO:0007669"/>
    <property type="project" value="InterPro"/>
</dbReference>
<sequence length="592" mass="62892">MEPQNLTPAAEREADKAPGWLRWLPGLLVLKNYQPAWLPKDLAAGLVLTTMLVPVGIAYAEASGVPGVYGLYATMIPLLVYAMLGPSRILVLGPDSALAAPILAVVLQVSGGEPARAVMVASMMAIVSGVVCIVAGLMRLGFITELLSKPIRYGYMNGIALTVLVSQLPKLFAISLEDAGPLRDMFNLGSAVLAGETNWYSFAVGAGSLVLILFLKRFERVPGILIAVVVATLAVSMFGLDQNGVKVLGKTPQGLPGFVLPWVSGADLVAILLGGIAVALISFADTSVLSRTFAARTNTRVDPNQEMVGLGAANLAAGFFQGFPISSSASRTPVAEAAGAKTQLTGVVGALAVAALLMFAPNLLQYLPNSALAAVVIAAAIGLFEFADLKRIYRIQQWEFWLSMVCFAAVAVFGAIPGIILAVVLAVIEFLWDGWRPHYAVLGRVEGLRGYHDTKRYPHAQRIDGLLLFRWDAPLFFANAELFQERLMEAIDESPTPVRRVVVAAEPVTSVDVTSADMLRELSGILRERGIALHFAEMKDPVRDKLKRFELMEAIGDKNFHPTVGSAVDDYLGLDDGPAGTGSGSAPAAQAG</sequence>
<dbReference type="Pfam" id="PF01740">
    <property type="entry name" value="STAS"/>
    <property type="match status" value="1"/>
</dbReference>
<evidence type="ECO:0000256" key="1">
    <source>
        <dbReference type="ARBA" id="ARBA00004141"/>
    </source>
</evidence>
<accession>A0A367P8T3</accession>
<dbReference type="InterPro" id="IPR001902">
    <property type="entry name" value="SLC26A/SulP_fam"/>
</dbReference>
<dbReference type="Pfam" id="PF00916">
    <property type="entry name" value="Sulfate_transp"/>
    <property type="match status" value="1"/>
</dbReference>
<comment type="caution">
    <text evidence="7">The sequence shown here is derived from an EMBL/GenBank/DDBJ whole genome shotgun (WGS) entry which is preliminary data.</text>
</comment>
<dbReference type="AlphaFoldDB" id="A0A367P8T3"/>